<dbReference type="EC" id="2.7.1.39" evidence="4"/>
<dbReference type="SUPFAM" id="SSF56042">
    <property type="entry name" value="PurM C-terminal domain-like"/>
    <property type="match status" value="1"/>
</dbReference>
<evidence type="ECO:0000256" key="6">
    <source>
        <dbReference type="ARBA" id="ARBA00017858"/>
    </source>
</evidence>
<dbReference type="HAMAP" id="MF_00741">
    <property type="entry name" value="AIRS"/>
    <property type="match status" value="1"/>
</dbReference>
<dbReference type="Pfam" id="PF00586">
    <property type="entry name" value="AIRS"/>
    <property type="match status" value="1"/>
</dbReference>
<dbReference type="UniPathway" id="UPA00050">
    <property type="reaction ID" value="UER00064"/>
</dbReference>
<dbReference type="SUPFAM" id="SSF55060">
    <property type="entry name" value="GHMP Kinase, C-terminal domain"/>
    <property type="match status" value="1"/>
</dbReference>
<evidence type="ECO:0000256" key="4">
    <source>
        <dbReference type="ARBA" id="ARBA00012078"/>
    </source>
</evidence>
<accession>A0A6G1I966</accession>
<evidence type="ECO:0000256" key="14">
    <source>
        <dbReference type="ARBA" id="ARBA00022840"/>
    </source>
</evidence>
<dbReference type="InterPro" id="IPR036554">
    <property type="entry name" value="GHMP_kinase_C_sf"/>
</dbReference>
<dbReference type="GO" id="GO:0004637">
    <property type="term" value="F:phosphoribosylamine-glycine ligase activity"/>
    <property type="evidence" value="ECO:0007669"/>
    <property type="project" value="TreeGrafter"/>
</dbReference>
<dbReference type="NCBIfam" id="TIGR00191">
    <property type="entry name" value="thrB"/>
    <property type="match status" value="1"/>
</dbReference>
<evidence type="ECO:0000256" key="15">
    <source>
        <dbReference type="ARBA" id="ARBA00023011"/>
    </source>
</evidence>
<feature type="domain" description="GHMP kinase N-terminal" evidence="20">
    <location>
        <begin position="64"/>
        <end position="148"/>
    </location>
</feature>
<keyword evidence="12" id="KW-0658">Purine biosynthesis</keyword>
<evidence type="ECO:0000256" key="3">
    <source>
        <dbReference type="ARBA" id="ARBA00007370"/>
    </source>
</evidence>
<feature type="domain" description="PurM-like N-terminal" evidence="21">
    <location>
        <begin position="411"/>
        <end position="516"/>
    </location>
</feature>
<evidence type="ECO:0000259" key="20">
    <source>
        <dbReference type="Pfam" id="PF00288"/>
    </source>
</evidence>
<comment type="catalytic activity">
    <reaction evidence="18">
        <text>L-homoserine + ATP = O-phospho-L-homoserine + ADP + H(+)</text>
        <dbReference type="Rhea" id="RHEA:13985"/>
        <dbReference type="ChEBI" id="CHEBI:15378"/>
        <dbReference type="ChEBI" id="CHEBI:30616"/>
        <dbReference type="ChEBI" id="CHEBI:57476"/>
        <dbReference type="ChEBI" id="CHEBI:57590"/>
        <dbReference type="ChEBI" id="CHEBI:456216"/>
        <dbReference type="EC" id="2.7.1.39"/>
    </reaction>
    <physiologicalReaction direction="left-to-right" evidence="18">
        <dbReference type="Rhea" id="RHEA:13986"/>
    </physiologicalReaction>
</comment>
<feature type="domain" description="PurM-like C-terminal" evidence="22">
    <location>
        <begin position="531"/>
        <end position="692"/>
    </location>
</feature>
<dbReference type="InterPro" id="IPR016188">
    <property type="entry name" value="PurM-like_N"/>
</dbReference>
<dbReference type="GO" id="GO:0005829">
    <property type="term" value="C:cytosol"/>
    <property type="evidence" value="ECO:0007669"/>
    <property type="project" value="TreeGrafter"/>
</dbReference>
<evidence type="ECO:0000256" key="17">
    <source>
        <dbReference type="ARBA" id="ARBA00023221"/>
    </source>
</evidence>
<keyword evidence="13" id="KW-0418">Kinase</keyword>
<dbReference type="Pfam" id="PF00288">
    <property type="entry name" value="GHMP_kinases_N"/>
    <property type="match status" value="1"/>
</dbReference>
<keyword evidence="8" id="KW-0028">Amino-acid biosynthesis</keyword>
<evidence type="ECO:0000256" key="16">
    <source>
        <dbReference type="ARBA" id="ARBA00023166"/>
    </source>
</evidence>
<dbReference type="UniPathway" id="UPA00074">
    <property type="reaction ID" value="UER00129"/>
</dbReference>
<dbReference type="SUPFAM" id="SSF55326">
    <property type="entry name" value="PurM N-terminal domain-like"/>
    <property type="match status" value="1"/>
</dbReference>
<evidence type="ECO:0000256" key="7">
    <source>
        <dbReference type="ARBA" id="ARBA00022598"/>
    </source>
</evidence>
<keyword evidence="15" id="KW-0444">Lipid biosynthesis</keyword>
<dbReference type="InterPro" id="IPR000870">
    <property type="entry name" value="Homoserine_kinase"/>
</dbReference>
<dbReference type="GO" id="GO:0004641">
    <property type="term" value="F:phosphoribosylformylglycinamidine cyclo-ligase activity"/>
    <property type="evidence" value="ECO:0007669"/>
    <property type="project" value="UniProtKB-EC"/>
</dbReference>
<dbReference type="Gene3D" id="3.30.230.10">
    <property type="match status" value="1"/>
</dbReference>
<evidence type="ECO:0000256" key="8">
    <source>
        <dbReference type="ARBA" id="ARBA00022605"/>
    </source>
</evidence>
<dbReference type="InterPro" id="IPR036676">
    <property type="entry name" value="PurM-like_C_sf"/>
</dbReference>
<keyword evidence="24" id="KW-1185">Reference proteome</keyword>
<proteinExistence type="inferred from homology"/>
<dbReference type="FunFam" id="3.30.1330.10:FF:000001">
    <property type="entry name" value="Phosphoribosylformylglycinamidine cyclo-ligase"/>
    <property type="match status" value="1"/>
</dbReference>
<keyword evidence="14" id="KW-0067">ATP-binding</keyword>
<keyword evidence="16" id="KW-1207">Sterol metabolism</keyword>
<comment type="pathway">
    <text evidence="1">Purine metabolism; IMP biosynthesis via de novo pathway; 5-amino-1-(5-phospho-D-ribosyl)imidazole from N(2)-formyl-N(1)-(5-phospho-D-ribosyl)glycinamide: step 2/2.</text>
</comment>
<dbReference type="InterPro" id="IPR006204">
    <property type="entry name" value="GHMP_kinase_N_dom"/>
</dbReference>
<evidence type="ECO:0000256" key="11">
    <source>
        <dbReference type="ARBA" id="ARBA00022741"/>
    </source>
</evidence>
<dbReference type="Gene3D" id="3.30.70.890">
    <property type="entry name" value="GHMP kinase, C-terminal domain"/>
    <property type="match status" value="1"/>
</dbReference>
<evidence type="ECO:0000256" key="10">
    <source>
        <dbReference type="ARBA" id="ARBA00022697"/>
    </source>
</evidence>
<name>A0A6G1I966_9PEZI</name>
<keyword evidence="15" id="KW-0756">Sterol biosynthesis</keyword>
<keyword evidence="17" id="KW-0443">Lipid metabolism</keyword>
<evidence type="ECO:0000256" key="2">
    <source>
        <dbReference type="ARBA" id="ARBA00005015"/>
    </source>
</evidence>
<dbReference type="PROSITE" id="PS00627">
    <property type="entry name" value="GHMP_KINASES_ATP"/>
    <property type="match status" value="1"/>
</dbReference>
<gene>
    <name evidence="23" type="ORF">EJ06DRAFT_579365</name>
</gene>
<dbReference type="AlphaFoldDB" id="A0A6G1I966"/>
<dbReference type="Gene3D" id="3.90.650.10">
    <property type="entry name" value="PurM-like C-terminal domain"/>
    <property type="match status" value="1"/>
</dbReference>
<dbReference type="InterPro" id="IPR006203">
    <property type="entry name" value="GHMP_knse_ATP-bd_CS"/>
</dbReference>
<dbReference type="InterPro" id="IPR036921">
    <property type="entry name" value="PurM-like_N_sf"/>
</dbReference>
<evidence type="ECO:0000256" key="13">
    <source>
        <dbReference type="ARBA" id="ARBA00022777"/>
    </source>
</evidence>
<evidence type="ECO:0000259" key="22">
    <source>
        <dbReference type="Pfam" id="PF02769"/>
    </source>
</evidence>
<dbReference type="OrthoDB" id="2018833at2759"/>
<comment type="similarity">
    <text evidence="3">Belongs to the GHMP kinase family. Homoserine kinase subfamily.</text>
</comment>
<dbReference type="FunFam" id="3.90.650.10:FF:000007">
    <property type="entry name" value="Trifunctional purine biosynthetic protein adenosine-3"/>
    <property type="match status" value="1"/>
</dbReference>
<dbReference type="PANTHER" id="PTHR10520">
    <property type="entry name" value="TRIFUNCTIONAL PURINE BIOSYNTHETIC PROTEIN ADENOSINE-3-RELATED"/>
    <property type="match status" value="1"/>
</dbReference>
<dbReference type="EMBL" id="ML996688">
    <property type="protein sequence ID" value="KAF2404812.1"/>
    <property type="molecule type" value="Genomic_DNA"/>
</dbReference>
<evidence type="ECO:0000313" key="24">
    <source>
        <dbReference type="Proteomes" id="UP000799640"/>
    </source>
</evidence>
<keyword evidence="10" id="KW-0791">Threonine biosynthesis</keyword>
<dbReference type="InterPro" id="IPR020568">
    <property type="entry name" value="Ribosomal_Su5_D2-typ_SF"/>
</dbReference>
<organism evidence="23 24">
    <name type="scientific">Trichodelitschia bisporula</name>
    <dbReference type="NCBI Taxonomy" id="703511"/>
    <lineage>
        <taxon>Eukaryota</taxon>
        <taxon>Fungi</taxon>
        <taxon>Dikarya</taxon>
        <taxon>Ascomycota</taxon>
        <taxon>Pezizomycotina</taxon>
        <taxon>Dothideomycetes</taxon>
        <taxon>Dothideomycetes incertae sedis</taxon>
        <taxon>Phaeotrichales</taxon>
        <taxon>Phaeotrichaceae</taxon>
        <taxon>Trichodelitschia</taxon>
    </lineage>
</organism>
<dbReference type="Gene3D" id="3.30.1330.10">
    <property type="entry name" value="PurM-like, N-terminal domain"/>
    <property type="match status" value="1"/>
</dbReference>
<dbReference type="Proteomes" id="UP000799640">
    <property type="component" value="Unassembled WGS sequence"/>
</dbReference>
<keyword evidence="7 23" id="KW-0436">Ligase</keyword>
<dbReference type="InterPro" id="IPR004733">
    <property type="entry name" value="PurM_cligase"/>
</dbReference>
<sequence>MTTIRVPCSSANIGPGFDVIGLALSMHLELRVTTDKSAPPAPLNCTLSYEGLGKEEVSLDPGENLITRTALYVLRCHDQRAFPVGTHVHIKNPIPLGRGLGSSGAAVVAGVVLGNEVGQLGLDKARMLDYCLMIERHPDNVAAALYGGFVGTYLNDLDPEDTERKEIPLSEVLPQPAGGVDTGLRPPEPPLNIGHYKKFRWAKEIKCIAIIPDFEVSTASARAVLPTQYSRADMVFNMQRIALLATALGESPPDAGMIYQGMQDKVHQPYRKGLIPGLTEILQSVTPKSHPGLMGICLSGAGPTILALATHNFETIAEHLIAQFAKEGIKCQWKLLTPAEEGTTVTRDSDAAPMEGLTYAAAGVSIDAGNELVQRIKIAVKSTRRPGADAEIGGFGGALDLQAAGYDKAPVLVQAIDGVGTKLKLAFAMGKHDTVGIDLVAMNVNDLVVQGAEPLSFLDYYACGKLDVDVAASFVEGVAAGCREAGCALIGGETAEMPGMYAEGEYDAAGKATGAVRQGVQLLPYKEAMVAGDVLLGLASSGPHSNGYSLIRKIVERAGLEYQDAAPWDPKMSVGESLLTPTRIYVKSCLALVRAGLVKGMAHITGGGLVENIPRMLPEHLTALVHAGVWHVPEVFEWLRKSGGVTPTEFARAWNTGVGMVCVVPADRFYEAKDLLEAEGETVYKVGVLRERFDGEEGCLVVGGDEAWGK</sequence>
<evidence type="ECO:0000256" key="19">
    <source>
        <dbReference type="ARBA" id="ARBA00054121"/>
    </source>
</evidence>
<keyword evidence="17" id="KW-0753">Steroid metabolism</keyword>
<comment type="function">
    <text evidence="19">Commits homoserine to the threonine biosynthesis pathway by catalyzing its O-phosphorylation.</text>
</comment>
<dbReference type="PANTHER" id="PTHR10520:SF12">
    <property type="entry name" value="TRIFUNCTIONAL PURINE BIOSYNTHETIC PROTEIN ADENOSINE-3"/>
    <property type="match status" value="1"/>
</dbReference>
<dbReference type="GO" id="GO:0004413">
    <property type="term" value="F:homoserine kinase activity"/>
    <property type="evidence" value="ECO:0007669"/>
    <property type="project" value="UniProtKB-EC"/>
</dbReference>
<dbReference type="FunFam" id="3.30.230.10:FF:000068">
    <property type="entry name" value="Homoserine kinase"/>
    <property type="match status" value="1"/>
</dbReference>
<dbReference type="NCBIfam" id="TIGR00878">
    <property type="entry name" value="purM"/>
    <property type="match status" value="1"/>
</dbReference>
<dbReference type="GO" id="GO:0016126">
    <property type="term" value="P:sterol biosynthetic process"/>
    <property type="evidence" value="ECO:0007669"/>
    <property type="project" value="UniProtKB-KW"/>
</dbReference>
<evidence type="ECO:0000256" key="1">
    <source>
        <dbReference type="ARBA" id="ARBA00004686"/>
    </source>
</evidence>
<dbReference type="GO" id="GO:0046084">
    <property type="term" value="P:adenine biosynthetic process"/>
    <property type="evidence" value="ECO:0007669"/>
    <property type="project" value="TreeGrafter"/>
</dbReference>
<dbReference type="FunFam" id="3.30.70.890:FF:000016">
    <property type="entry name" value="Homoserine kinase"/>
    <property type="match status" value="1"/>
</dbReference>
<keyword evidence="15" id="KW-0752">Steroid biosynthesis</keyword>
<evidence type="ECO:0000256" key="9">
    <source>
        <dbReference type="ARBA" id="ARBA00022679"/>
    </source>
</evidence>
<dbReference type="Pfam" id="PF02769">
    <property type="entry name" value="AIRS_C"/>
    <property type="match status" value="1"/>
</dbReference>
<reference evidence="23" key="1">
    <citation type="journal article" date="2020" name="Stud. Mycol.">
        <title>101 Dothideomycetes genomes: a test case for predicting lifestyles and emergence of pathogens.</title>
        <authorList>
            <person name="Haridas S."/>
            <person name="Albert R."/>
            <person name="Binder M."/>
            <person name="Bloem J."/>
            <person name="Labutti K."/>
            <person name="Salamov A."/>
            <person name="Andreopoulos B."/>
            <person name="Baker S."/>
            <person name="Barry K."/>
            <person name="Bills G."/>
            <person name="Bluhm B."/>
            <person name="Cannon C."/>
            <person name="Castanera R."/>
            <person name="Culley D."/>
            <person name="Daum C."/>
            <person name="Ezra D."/>
            <person name="Gonzalez J."/>
            <person name="Henrissat B."/>
            <person name="Kuo A."/>
            <person name="Liang C."/>
            <person name="Lipzen A."/>
            <person name="Lutzoni F."/>
            <person name="Magnuson J."/>
            <person name="Mondo S."/>
            <person name="Nolan M."/>
            <person name="Ohm R."/>
            <person name="Pangilinan J."/>
            <person name="Park H.-J."/>
            <person name="Ramirez L."/>
            <person name="Alfaro M."/>
            <person name="Sun H."/>
            <person name="Tritt A."/>
            <person name="Yoshinaga Y."/>
            <person name="Zwiers L.-H."/>
            <person name="Turgeon B."/>
            <person name="Goodwin S."/>
            <person name="Spatafora J."/>
            <person name="Crous P."/>
            <person name="Grigoriev I."/>
        </authorList>
    </citation>
    <scope>NUCLEOTIDE SEQUENCE</scope>
    <source>
        <strain evidence="23">CBS 262.69</strain>
    </source>
</reference>
<dbReference type="SUPFAM" id="SSF54211">
    <property type="entry name" value="Ribosomal protein S5 domain 2-like"/>
    <property type="match status" value="1"/>
</dbReference>
<dbReference type="InterPro" id="IPR014721">
    <property type="entry name" value="Ribsml_uS5_D2-typ_fold_subgr"/>
</dbReference>
<dbReference type="GO" id="GO:0005524">
    <property type="term" value="F:ATP binding"/>
    <property type="evidence" value="ECO:0007669"/>
    <property type="project" value="UniProtKB-KW"/>
</dbReference>
<evidence type="ECO:0000259" key="21">
    <source>
        <dbReference type="Pfam" id="PF00586"/>
    </source>
</evidence>
<evidence type="ECO:0000256" key="5">
    <source>
        <dbReference type="ARBA" id="ARBA00013047"/>
    </source>
</evidence>
<dbReference type="HAMAP" id="MF_00384">
    <property type="entry name" value="Homoser_kinase"/>
    <property type="match status" value="1"/>
</dbReference>
<evidence type="ECO:0000256" key="18">
    <source>
        <dbReference type="ARBA" id="ARBA00049913"/>
    </source>
</evidence>
<comment type="pathway">
    <text evidence="2">Amino-acid biosynthesis; L-threonine biosynthesis; L-threonine from L-aspartate: step 4/5.</text>
</comment>
<dbReference type="GO" id="GO:0009088">
    <property type="term" value="P:threonine biosynthetic process"/>
    <property type="evidence" value="ECO:0007669"/>
    <property type="project" value="UniProtKB-UniPathway"/>
</dbReference>
<dbReference type="EC" id="6.3.3.1" evidence="5"/>
<protein>
    <recommendedName>
        <fullName evidence="6">Homoserine kinase</fullName>
        <ecNumber evidence="4">2.7.1.39</ecNumber>
        <ecNumber evidence="5">6.3.3.1</ecNumber>
    </recommendedName>
</protein>
<dbReference type="CDD" id="cd02196">
    <property type="entry name" value="PurM"/>
    <property type="match status" value="1"/>
</dbReference>
<dbReference type="InterPro" id="IPR010918">
    <property type="entry name" value="PurM-like_C_dom"/>
</dbReference>
<keyword evidence="9" id="KW-0808">Transferase</keyword>
<keyword evidence="11" id="KW-0547">Nucleotide-binding</keyword>
<evidence type="ECO:0000256" key="12">
    <source>
        <dbReference type="ARBA" id="ARBA00022755"/>
    </source>
</evidence>
<dbReference type="PRINTS" id="PR00958">
    <property type="entry name" value="HOMSERKINASE"/>
</dbReference>
<evidence type="ECO:0000313" key="23">
    <source>
        <dbReference type="EMBL" id="KAF2404812.1"/>
    </source>
</evidence>
<dbReference type="GO" id="GO:0006189">
    <property type="term" value="P:'de novo' IMP biosynthetic process"/>
    <property type="evidence" value="ECO:0007669"/>
    <property type="project" value="UniProtKB-UniPathway"/>
</dbReference>